<name>A0A250X786_9CHLO</name>
<organism evidence="2 3">
    <name type="scientific">Chlamydomonas eustigma</name>
    <dbReference type="NCBI Taxonomy" id="1157962"/>
    <lineage>
        <taxon>Eukaryota</taxon>
        <taxon>Viridiplantae</taxon>
        <taxon>Chlorophyta</taxon>
        <taxon>core chlorophytes</taxon>
        <taxon>Chlorophyceae</taxon>
        <taxon>CS clade</taxon>
        <taxon>Chlamydomonadales</taxon>
        <taxon>Chlamydomonadaceae</taxon>
        <taxon>Chlamydomonas</taxon>
    </lineage>
</organism>
<dbReference type="EMBL" id="BEGY01000034">
    <property type="protein sequence ID" value="GAX78620.1"/>
    <property type="molecule type" value="Genomic_DNA"/>
</dbReference>
<accession>A0A250X786</accession>
<evidence type="ECO:0000313" key="2">
    <source>
        <dbReference type="EMBL" id="GAX78620.1"/>
    </source>
</evidence>
<reference evidence="2 3" key="1">
    <citation type="submission" date="2017-08" db="EMBL/GenBank/DDBJ databases">
        <title>Acidophilic green algal genome provides insights into adaptation to an acidic environment.</title>
        <authorList>
            <person name="Hirooka S."/>
            <person name="Hirose Y."/>
            <person name="Kanesaki Y."/>
            <person name="Higuchi S."/>
            <person name="Fujiwara T."/>
            <person name="Onuma R."/>
            <person name="Era A."/>
            <person name="Ohbayashi R."/>
            <person name="Uzuka A."/>
            <person name="Nozaki H."/>
            <person name="Yoshikawa H."/>
            <person name="Miyagishima S.Y."/>
        </authorList>
    </citation>
    <scope>NUCLEOTIDE SEQUENCE [LARGE SCALE GENOMIC DNA]</scope>
    <source>
        <strain evidence="2 3">NIES-2499</strain>
    </source>
</reference>
<dbReference type="AlphaFoldDB" id="A0A250X786"/>
<feature type="region of interest" description="Disordered" evidence="1">
    <location>
        <begin position="447"/>
        <end position="507"/>
    </location>
</feature>
<proteinExistence type="predicted"/>
<comment type="caution">
    <text evidence="2">The sequence shown here is derived from an EMBL/GenBank/DDBJ whole genome shotgun (WGS) entry which is preliminary data.</text>
</comment>
<evidence type="ECO:0000256" key="1">
    <source>
        <dbReference type="SAM" id="MobiDB-lite"/>
    </source>
</evidence>
<feature type="compositionally biased region" description="Low complexity" evidence="1">
    <location>
        <begin position="460"/>
        <end position="471"/>
    </location>
</feature>
<dbReference type="Proteomes" id="UP000232323">
    <property type="component" value="Unassembled WGS sequence"/>
</dbReference>
<evidence type="ECO:0000313" key="3">
    <source>
        <dbReference type="Proteomes" id="UP000232323"/>
    </source>
</evidence>
<protein>
    <submittedName>
        <fullName evidence="2">Uncharacterized protein</fullName>
    </submittedName>
</protein>
<feature type="compositionally biased region" description="Polar residues" evidence="1">
    <location>
        <begin position="449"/>
        <end position="459"/>
    </location>
</feature>
<keyword evidence="3" id="KW-1185">Reference proteome</keyword>
<gene>
    <name evidence="2" type="ORF">CEUSTIGMA_g6059.t1</name>
</gene>
<sequence length="620" mass="65886">MSSLDSVIACATLKVDDDEALRSERCVYARTLVLAGAFEAACVQNILAGNIQGAAEAISEIGSVSALLAACMIILDHLATQTAALKPTSSLLDDNNCDLNGLHHQVVTSLLPLAVTYALRAALRLVSCQHHMPNNPPVSAEDKGIESCTIAATSLSHDIHHRVLTILTCCKSLCAAHVSMQVEAALCAIAAATITLSSRLHSKLISLIRHSSYDPTPRHNINITNEQSSPGPSSWLHVQIQRLMLSGCAVKATSGVNNDILEDPSHTTTSCLRGLDTEHQLSALIVPLLDLEFFLGEAMSAVPQPWLLSNNSPQPPSLQEHAGGGEGEALLMAVKMDSLLKLFEKTAAALEVEDHLVETPASDQGTREVLSASAQQQQGIQAGLLSWTTNSAVMIKAAAILMQAGLRVVNMARKKVVTTEEHVEDVEATSLLRRALSLLGRACEDMKKTAQQMPSNQTVSIDSSRAAPSSSNTTKDVQISPHGHYLPYLPHGASSESPNYSPPSCGKAVAATTERQQVPFTTLESSLPLFCKQHEAEGGDDEETFVSSSATSATSAAASVPIDEETKQGPLSRSLSAIPAKCSFKYSAVELRALRLPALADAHSLEIVMRALELHANIKA</sequence>